<dbReference type="AlphaFoldDB" id="A0A0X8JKS0"/>
<dbReference type="EMBL" id="CP014229">
    <property type="protein sequence ID" value="AMD90595.1"/>
    <property type="molecule type" value="Genomic_DNA"/>
</dbReference>
<accession>A0A0X8JKS0</accession>
<keyword evidence="3" id="KW-1185">Reference proteome</keyword>
<name>A0A0X8JKS0_9BACT</name>
<protein>
    <submittedName>
        <fullName evidence="2">Uncharacterized protein</fullName>
    </submittedName>
</protein>
<feature type="region of interest" description="Disordered" evidence="1">
    <location>
        <begin position="1"/>
        <end position="30"/>
    </location>
</feature>
<proteinExistence type="predicted"/>
<sequence length="230" mass="25863">MADTGKSNGHLGIHHPFGARHGTPVAGQRPPLAAAHEPLAEQMYPKDWRAAPATLPVATDAPLEDRLYPDSIHDVVARHSRGDHSDLRPYKAEPNAAVPYYRIGTRALDLNMGSFGQWIQTWSLYRAGQDMEHMQFLGNDGKSNFGLMADGLVREDSSQLRNSYHVMEPKYNQELIDRARAELDAEWEKAHPGDPASRYHTRSNNCQDYIQHVLDCAKRHETPDNPLILP</sequence>
<dbReference type="Proteomes" id="UP000069241">
    <property type="component" value="Chromosome"/>
</dbReference>
<dbReference type="KEGG" id="dfi:AXF13_10970"/>
<organism evidence="2 3">
    <name type="scientific">Desulfovibrio fairfieldensis</name>
    <dbReference type="NCBI Taxonomy" id="44742"/>
    <lineage>
        <taxon>Bacteria</taxon>
        <taxon>Pseudomonadati</taxon>
        <taxon>Thermodesulfobacteriota</taxon>
        <taxon>Desulfovibrionia</taxon>
        <taxon>Desulfovibrionales</taxon>
        <taxon>Desulfovibrionaceae</taxon>
        <taxon>Desulfovibrio</taxon>
    </lineage>
</organism>
<evidence type="ECO:0000313" key="3">
    <source>
        <dbReference type="Proteomes" id="UP000069241"/>
    </source>
</evidence>
<dbReference type="RefSeq" id="WP_062253255.1">
    <property type="nucleotide sequence ID" value="NZ_CP014229.1"/>
</dbReference>
<evidence type="ECO:0000256" key="1">
    <source>
        <dbReference type="SAM" id="MobiDB-lite"/>
    </source>
</evidence>
<reference evidence="3" key="1">
    <citation type="submission" date="2016-02" db="EMBL/GenBank/DDBJ databases">
        <authorList>
            <person name="Holder M.E."/>
            <person name="Ajami N.J."/>
            <person name="Petrosino J.F."/>
        </authorList>
    </citation>
    <scope>NUCLEOTIDE SEQUENCE [LARGE SCALE GENOMIC DNA]</scope>
    <source>
        <strain evidence="3">CCUG 45958</strain>
    </source>
</reference>
<gene>
    <name evidence="2" type="ORF">AXF13_10970</name>
</gene>
<evidence type="ECO:0000313" key="2">
    <source>
        <dbReference type="EMBL" id="AMD90595.1"/>
    </source>
</evidence>